<dbReference type="InterPro" id="IPR029058">
    <property type="entry name" value="AB_hydrolase_fold"/>
</dbReference>
<dbReference type="NCBIfam" id="NF008525">
    <property type="entry name" value="PRK11460.1"/>
    <property type="match status" value="1"/>
</dbReference>
<comment type="caution">
    <text evidence="5">The sequence shown here is derived from an EMBL/GenBank/DDBJ whole genome shotgun (WGS) entry which is preliminary data.</text>
</comment>
<feature type="domain" description="Phospholipase/carboxylesterase/thioesterase" evidence="4">
    <location>
        <begin position="20"/>
        <end position="224"/>
    </location>
</feature>
<comment type="similarity">
    <text evidence="1">Belongs to the AB hydrolase superfamily. AB hydrolase 2 family.</text>
</comment>
<dbReference type="PANTHER" id="PTHR10655">
    <property type="entry name" value="LYSOPHOSPHOLIPASE-RELATED"/>
    <property type="match status" value="1"/>
</dbReference>
<keyword evidence="6" id="KW-1185">Reference proteome</keyword>
<evidence type="ECO:0000256" key="1">
    <source>
        <dbReference type="ARBA" id="ARBA00006499"/>
    </source>
</evidence>
<sequence length="257" mass="27899">MVTAVQPASPPPYVFVPRTARPQLLFVLLHGESAQPDQLFALSDAIKQAFPSAVVVIPYAFESAERAGMSGYFWIDPLTSGQMRTAAQEAEHRARRMNQAVSRLAAMVRRLQQQYGITGQQTALAGFSQGASMALEAAHAEPDLAGRILAFSGLYARRPAAVPPATVLHFFHGANDQQVSVDEVESTLARLGELQADATLDVASGIGHELHDALIRQAIVRLQTCVPLRSWEEALSALESDLRNEAQSRNGTNHQLH</sequence>
<protein>
    <submittedName>
        <fullName evidence="5">Esterase</fullName>
    </submittedName>
</protein>
<gene>
    <name evidence="5" type="primary">ypfH</name>
    <name evidence="5" type="ORF">H0A68_08050</name>
</gene>
<evidence type="ECO:0000256" key="2">
    <source>
        <dbReference type="ARBA" id="ARBA00022801"/>
    </source>
</evidence>
<dbReference type="EMBL" id="JACCEW010000002">
    <property type="protein sequence ID" value="NYT36824.1"/>
    <property type="molecule type" value="Genomic_DNA"/>
</dbReference>
<dbReference type="InterPro" id="IPR003140">
    <property type="entry name" value="PLipase/COase/thioEstase"/>
</dbReference>
<evidence type="ECO:0000256" key="3">
    <source>
        <dbReference type="SAM" id="Coils"/>
    </source>
</evidence>
<dbReference type="Gene3D" id="3.40.50.1820">
    <property type="entry name" value="alpha/beta hydrolase"/>
    <property type="match status" value="1"/>
</dbReference>
<evidence type="ECO:0000313" key="5">
    <source>
        <dbReference type="EMBL" id="NYT36824.1"/>
    </source>
</evidence>
<proteinExistence type="inferred from homology"/>
<feature type="coiled-coil region" evidence="3">
    <location>
        <begin position="87"/>
        <end position="114"/>
    </location>
</feature>
<dbReference type="RefSeq" id="WP_129968755.1">
    <property type="nucleotide sequence ID" value="NZ_JACCEW010000002.1"/>
</dbReference>
<organism evidence="5 6">
    <name type="scientific">Allopusillimonas soli</name>
    <dbReference type="NCBI Taxonomy" id="659016"/>
    <lineage>
        <taxon>Bacteria</taxon>
        <taxon>Pseudomonadati</taxon>
        <taxon>Pseudomonadota</taxon>
        <taxon>Betaproteobacteria</taxon>
        <taxon>Burkholderiales</taxon>
        <taxon>Alcaligenaceae</taxon>
        <taxon>Allopusillimonas</taxon>
    </lineage>
</organism>
<dbReference type="OrthoDB" id="9801763at2"/>
<dbReference type="Pfam" id="PF02230">
    <property type="entry name" value="Abhydrolase_2"/>
    <property type="match status" value="1"/>
</dbReference>
<evidence type="ECO:0000259" key="4">
    <source>
        <dbReference type="Pfam" id="PF02230"/>
    </source>
</evidence>
<evidence type="ECO:0000313" key="6">
    <source>
        <dbReference type="Proteomes" id="UP000580517"/>
    </source>
</evidence>
<dbReference type="GO" id="GO:0016787">
    <property type="term" value="F:hydrolase activity"/>
    <property type="evidence" value="ECO:0007669"/>
    <property type="project" value="UniProtKB-KW"/>
</dbReference>
<reference evidence="5 6" key="1">
    <citation type="submission" date="2020-07" db="EMBL/GenBank/DDBJ databases">
        <title>Taxonomic revisions and descriptions of new bacterial species based on genomic comparisons in the high-G+C-content subgroup of the family Alcaligenaceae.</title>
        <authorList>
            <person name="Szabo A."/>
            <person name="Felfoldi T."/>
        </authorList>
    </citation>
    <scope>NUCLEOTIDE SEQUENCE [LARGE SCALE GENOMIC DNA]</scope>
    <source>
        <strain evidence="5 6">DSM 25264</strain>
    </source>
</reference>
<keyword evidence="3" id="KW-0175">Coiled coil</keyword>
<keyword evidence="2" id="KW-0378">Hydrolase</keyword>
<dbReference type="Proteomes" id="UP000580517">
    <property type="component" value="Unassembled WGS sequence"/>
</dbReference>
<dbReference type="PANTHER" id="PTHR10655:SF17">
    <property type="entry name" value="LYSOPHOSPHOLIPASE-LIKE PROTEIN 1"/>
    <property type="match status" value="1"/>
</dbReference>
<dbReference type="InterPro" id="IPR050565">
    <property type="entry name" value="LYPA1-2/EST-like"/>
</dbReference>
<name>A0A853F866_9BURK</name>
<dbReference type="AlphaFoldDB" id="A0A853F866"/>
<dbReference type="SUPFAM" id="SSF53474">
    <property type="entry name" value="alpha/beta-Hydrolases"/>
    <property type="match status" value="1"/>
</dbReference>
<accession>A0A853F866</accession>